<dbReference type="SUPFAM" id="SSF56349">
    <property type="entry name" value="DNA breaking-rejoining enzymes"/>
    <property type="match status" value="1"/>
</dbReference>
<evidence type="ECO:0000256" key="2">
    <source>
        <dbReference type="ARBA" id="ARBA00023172"/>
    </source>
</evidence>
<dbReference type="Pfam" id="PF13102">
    <property type="entry name" value="Phage_int_SAM_5"/>
    <property type="match status" value="1"/>
</dbReference>
<dbReference type="PANTHER" id="PTHR30349:SF82">
    <property type="entry name" value="INTEGRASE_RECOMBINASE YOEC-RELATED"/>
    <property type="match status" value="1"/>
</dbReference>
<evidence type="ECO:0000256" key="1">
    <source>
        <dbReference type="ARBA" id="ARBA00023125"/>
    </source>
</evidence>
<feature type="domain" description="Tyr recombinase" evidence="3">
    <location>
        <begin position="216"/>
        <end position="406"/>
    </location>
</feature>
<accession>A0ABP8FBL9</accession>
<name>A0ABP8FBL9_9BACT</name>
<keyword evidence="1" id="KW-0238">DNA-binding</keyword>
<gene>
    <name evidence="4" type="ORF">GCM10023183_09160</name>
</gene>
<sequence>MAFTLKATLKPEPRADKTHAVRLRVTKDRRSSYYNPGVYVGKSHWNPKATYEKRNWVKGTLRTCEVLNNAIRNHIDGLEAHGLANPALTASELVQSYKEASEQPAPITAPSCFIAFLTREIQRGKEARNPRSLEKETATLAKFKAFAGETLPFSALTVALVRDYVTHLETVKNNRPTTVHNSIGMLRKYAAHAMAEGLLSYEQNPFHTVRVKKTARKKQRLDLETLERFRTVELEDPLLIHARHTFMASFYMHGARINDVLELRWTQVGDERIRYTMDKTDKEKDIKITPQLREILEFYRPKEGPLPTFVFPFLKEKHLERGTKEYLQIIEGCTDRINKRLKDIAALAKLEVNLSTHAARHTFADIARKKIRDAHTIKNLLNHSSIATTERYLSSFDRQDEDEATDSIYG</sequence>
<reference evidence="5" key="1">
    <citation type="journal article" date="2019" name="Int. J. Syst. Evol. Microbiol.">
        <title>The Global Catalogue of Microorganisms (GCM) 10K type strain sequencing project: providing services to taxonomists for standard genome sequencing and annotation.</title>
        <authorList>
            <consortium name="The Broad Institute Genomics Platform"/>
            <consortium name="The Broad Institute Genome Sequencing Center for Infectious Disease"/>
            <person name="Wu L."/>
            <person name="Ma J."/>
        </authorList>
    </citation>
    <scope>NUCLEOTIDE SEQUENCE [LARGE SCALE GENOMIC DNA]</scope>
    <source>
        <strain evidence="5">JCM 17917</strain>
    </source>
</reference>
<keyword evidence="2" id="KW-0233">DNA recombination</keyword>
<dbReference type="Gene3D" id="1.10.150.130">
    <property type="match status" value="1"/>
</dbReference>
<comment type="caution">
    <text evidence="4">The sequence shown here is derived from an EMBL/GenBank/DDBJ whole genome shotgun (WGS) entry which is preliminary data.</text>
</comment>
<evidence type="ECO:0000313" key="5">
    <source>
        <dbReference type="Proteomes" id="UP001501844"/>
    </source>
</evidence>
<dbReference type="EMBL" id="BAABGX010000001">
    <property type="protein sequence ID" value="GAA4299655.1"/>
    <property type="molecule type" value="Genomic_DNA"/>
</dbReference>
<dbReference type="InterPro" id="IPR013762">
    <property type="entry name" value="Integrase-like_cat_sf"/>
</dbReference>
<dbReference type="Pfam" id="PF17293">
    <property type="entry name" value="Arm-DNA-bind_5"/>
    <property type="match status" value="1"/>
</dbReference>
<organism evidence="4 5">
    <name type="scientific">Nibribacter koreensis</name>
    <dbReference type="NCBI Taxonomy" id="1084519"/>
    <lineage>
        <taxon>Bacteria</taxon>
        <taxon>Pseudomonadati</taxon>
        <taxon>Bacteroidota</taxon>
        <taxon>Cytophagia</taxon>
        <taxon>Cytophagales</taxon>
        <taxon>Hymenobacteraceae</taxon>
        <taxon>Nibribacter</taxon>
    </lineage>
</organism>
<dbReference type="InterPro" id="IPR025269">
    <property type="entry name" value="SAM-like_dom"/>
</dbReference>
<dbReference type="Proteomes" id="UP001501844">
    <property type="component" value="Unassembled WGS sequence"/>
</dbReference>
<dbReference type="InterPro" id="IPR050090">
    <property type="entry name" value="Tyrosine_recombinase_XerCD"/>
</dbReference>
<evidence type="ECO:0000259" key="3">
    <source>
        <dbReference type="PROSITE" id="PS51898"/>
    </source>
</evidence>
<dbReference type="InterPro" id="IPR002104">
    <property type="entry name" value="Integrase_catalytic"/>
</dbReference>
<dbReference type="InterPro" id="IPR035386">
    <property type="entry name" value="Arm-DNA-bind_5"/>
</dbReference>
<proteinExistence type="predicted"/>
<keyword evidence="5" id="KW-1185">Reference proteome</keyword>
<dbReference type="InterPro" id="IPR011010">
    <property type="entry name" value="DNA_brk_join_enz"/>
</dbReference>
<dbReference type="Pfam" id="PF00589">
    <property type="entry name" value="Phage_integrase"/>
    <property type="match status" value="1"/>
</dbReference>
<protein>
    <submittedName>
        <fullName evidence="4">Site-specific integrase</fullName>
    </submittedName>
</protein>
<evidence type="ECO:0000313" key="4">
    <source>
        <dbReference type="EMBL" id="GAA4299655.1"/>
    </source>
</evidence>
<dbReference type="PROSITE" id="PS51898">
    <property type="entry name" value="TYR_RECOMBINASE"/>
    <property type="match status" value="1"/>
</dbReference>
<dbReference type="RefSeq" id="WP_345162791.1">
    <property type="nucleotide sequence ID" value="NZ_BAABGX010000001.1"/>
</dbReference>
<dbReference type="InterPro" id="IPR010998">
    <property type="entry name" value="Integrase_recombinase_N"/>
</dbReference>
<dbReference type="Gene3D" id="1.10.443.10">
    <property type="entry name" value="Intergrase catalytic core"/>
    <property type="match status" value="1"/>
</dbReference>
<dbReference type="PANTHER" id="PTHR30349">
    <property type="entry name" value="PHAGE INTEGRASE-RELATED"/>
    <property type="match status" value="1"/>
</dbReference>